<comment type="caution">
    <text evidence="2">The sequence shown here is derived from an EMBL/GenBank/DDBJ whole genome shotgun (WGS) entry which is preliminary data.</text>
</comment>
<dbReference type="OrthoDB" id="1720818at2759"/>
<dbReference type="EMBL" id="JAKOGI010000639">
    <property type="protein sequence ID" value="KAJ8432073.1"/>
    <property type="molecule type" value="Genomic_DNA"/>
</dbReference>
<gene>
    <name evidence="2" type="ORF">Cgig2_031646</name>
</gene>
<evidence type="ECO:0000313" key="2">
    <source>
        <dbReference type="EMBL" id="KAJ8432073.1"/>
    </source>
</evidence>
<dbReference type="Proteomes" id="UP001153076">
    <property type="component" value="Unassembled WGS sequence"/>
</dbReference>
<feature type="compositionally biased region" description="Acidic residues" evidence="1">
    <location>
        <begin position="106"/>
        <end position="115"/>
    </location>
</feature>
<dbReference type="GO" id="GO:0000462">
    <property type="term" value="P:maturation of SSU-rRNA from tricistronic rRNA transcript (SSU-rRNA, 5.8S rRNA, LSU-rRNA)"/>
    <property type="evidence" value="ECO:0007669"/>
    <property type="project" value="TreeGrafter"/>
</dbReference>
<evidence type="ECO:0000256" key="1">
    <source>
        <dbReference type="SAM" id="MobiDB-lite"/>
    </source>
</evidence>
<dbReference type="AlphaFoldDB" id="A0A9Q1Q7T0"/>
<feature type="compositionally biased region" description="Basic and acidic residues" evidence="1">
    <location>
        <begin position="131"/>
        <end position="144"/>
    </location>
</feature>
<sequence length="233" mass="27013">MIIDKSEPLVKFIQITTIDNYYLPPVQQCTSNFLIALFLEERERDCFVSCNKVIFICYVVHVPAHILPLQSSDEDTPAEEEEEVIKLQKERAEFLRDEDFGLQTNEQDDSDEEPTVGDMIVKGKKTTSKSSKNEKAERDSAPLHEQVKKDLNALSRDEQMDVLHSNPINYAVFSYCMYSFTYYGSKKEDFRAPWYSLLWCHTIGNKLVRRYAEAECQRSMRPKVEGDSSVGLW</sequence>
<keyword evidence="3" id="KW-1185">Reference proteome</keyword>
<reference evidence="2" key="1">
    <citation type="submission" date="2022-04" db="EMBL/GenBank/DDBJ databases">
        <title>Carnegiea gigantea Genome sequencing and assembly v2.</title>
        <authorList>
            <person name="Copetti D."/>
            <person name="Sanderson M.J."/>
            <person name="Burquez A."/>
            <person name="Wojciechowski M.F."/>
        </authorList>
    </citation>
    <scope>NUCLEOTIDE SEQUENCE</scope>
    <source>
        <strain evidence="2">SGP5-SGP5p</strain>
        <tissue evidence="2">Aerial part</tissue>
    </source>
</reference>
<accession>A0A9Q1Q7T0</accession>
<dbReference type="PANTHER" id="PTHR13237:SF8">
    <property type="entry name" value="SOMETHING ABOUT SILENCING PROTEIN 10"/>
    <property type="match status" value="1"/>
</dbReference>
<proteinExistence type="predicted"/>
<feature type="region of interest" description="Disordered" evidence="1">
    <location>
        <begin position="98"/>
        <end position="144"/>
    </location>
</feature>
<protein>
    <submittedName>
        <fullName evidence="2">Uncharacterized protein</fullName>
    </submittedName>
</protein>
<name>A0A9Q1Q7T0_9CARY</name>
<organism evidence="2 3">
    <name type="scientific">Carnegiea gigantea</name>
    <dbReference type="NCBI Taxonomy" id="171969"/>
    <lineage>
        <taxon>Eukaryota</taxon>
        <taxon>Viridiplantae</taxon>
        <taxon>Streptophyta</taxon>
        <taxon>Embryophyta</taxon>
        <taxon>Tracheophyta</taxon>
        <taxon>Spermatophyta</taxon>
        <taxon>Magnoliopsida</taxon>
        <taxon>eudicotyledons</taxon>
        <taxon>Gunneridae</taxon>
        <taxon>Pentapetalae</taxon>
        <taxon>Caryophyllales</taxon>
        <taxon>Cactineae</taxon>
        <taxon>Cactaceae</taxon>
        <taxon>Cactoideae</taxon>
        <taxon>Echinocereeae</taxon>
        <taxon>Carnegiea</taxon>
    </lineage>
</organism>
<evidence type="ECO:0000313" key="3">
    <source>
        <dbReference type="Proteomes" id="UP001153076"/>
    </source>
</evidence>
<dbReference type="GO" id="GO:0032040">
    <property type="term" value="C:small-subunit processome"/>
    <property type="evidence" value="ECO:0007669"/>
    <property type="project" value="TreeGrafter"/>
</dbReference>
<dbReference type="PANTHER" id="PTHR13237">
    <property type="entry name" value="SOMETHING ABOUT SILENCING PROTEIN 10-RELATED"/>
    <property type="match status" value="1"/>
</dbReference>